<keyword evidence="1" id="KW-0479">Metal-binding</keyword>
<evidence type="ECO:0000313" key="7">
    <source>
        <dbReference type="Proteomes" id="UP001223978"/>
    </source>
</evidence>
<organism evidence="6 7">
    <name type="scientific">Streptomyces cavernicola</name>
    <dbReference type="NCBI Taxonomy" id="3043613"/>
    <lineage>
        <taxon>Bacteria</taxon>
        <taxon>Bacillati</taxon>
        <taxon>Actinomycetota</taxon>
        <taxon>Actinomycetes</taxon>
        <taxon>Kitasatosporales</taxon>
        <taxon>Streptomycetaceae</taxon>
        <taxon>Streptomyces</taxon>
    </lineage>
</organism>
<dbReference type="Proteomes" id="UP001223978">
    <property type="component" value="Unassembled WGS sequence"/>
</dbReference>
<gene>
    <name evidence="6" type="ORF">QIS96_34770</name>
</gene>
<evidence type="ECO:0000256" key="3">
    <source>
        <dbReference type="ARBA" id="ARBA00022833"/>
    </source>
</evidence>
<dbReference type="RefSeq" id="WP_282546843.1">
    <property type="nucleotide sequence ID" value="NZ_JASCIQ010000056.1"/>
</dbReference>
<evidence type="ECO:0000256" key="2">
    <source>
        <dbReference type="ARBA" id="ARBA00022771"/>
    </source>
</evidence>
<dbReference type="PANTHER" id="PTHR33823:SF4">
    <property type="entry name" value="GENERAL STRESS PROTEIN 16O"/>
    <property type="match status" value="1"/>
</dbReference>
<evidence type="ECO:0000256" key="4">
    <source>
        <dbReference type="PROSITE-ProRule" id="PRU00510"/>
    </source>
</evidence>
<keyword evidence="7" id="KW-1185">Reference proteome</keyword>
<keyword evidence="2" id="KW-0863">Zinc-finger</keyword>
<evidence type="ECO:0000259" key="5">
    <source>
        <dbReference type="Pfam" id="PF01258"/>
    </source>
</evidence>
<comment type="caution">
    <text evidence="6">The sequence shown here is derived from an EMBL/GenBank/DDBJ whole genome shotgun (WGS) entry which is preliminary data.</text>
</comment>
<dbReference type="PANTHER" id="PTHR33823">
    <property type="entry name" value="RNA POLYMERASE-BINDING TRANSCRIPTION FACTOR DKSA-RELATED"/>
    <property type="match status" value="1"/>
</dbReference>
<dbReference type="SUPFAM" id="SSF57716">
    <property type="entry name" value="Glucocorticoid receptor-like (DNA-binding domain)"/>
    <property type="match status" value="1"/>
</dbReference>
<proteinExistence type="predicted"/>
<feature type="domain" description="Zinc finger DksA/TraR C4-type" evidence="5">
    <location>
        <begin position="84"/>
        <end position="116"/>
    </location>
</feature>
<evidence type="ECO:0000313" key="6">
    <source>
        <dbReference type="EMBL" id="MDI3408966.1"/>
    </source>
</evidence>
<dbReference type="Gene3D" id="1.20.120.910">
    <property type="entry name" value="DksA, coiled-coil domain"/>
    <property type="match status" value="1"/>
</dbReference>
<dbReference type="PROSITE" id="PS51128">
    <property type="entry name" value="ZF_DKSA_2"/>
    <property type="match status" value="1"/>
</dbReference>
<name>A0ABT6SL98_9ACTN</name>
<accession>A0ABT6SL98</accession>
<keyword evidence="3" id="KW-0862">Zinc</keyword>
<feature type="zinc finger region" description="dksA C4-type" evidence="4">
    <location>
        <begin position="89"/>
        <end position="113"/>
    </location>
</feature>
<sequence length="121" mass="13665">MSHQIVGDAGLSAENLGALRASLREQRQFRLEQLRRFSEPATDRAVRVRQQRSASQREVHIKLTASARMVLADVEAALERMDQGTYGTCHRCERPIAVERLQVVPQARFCGPCHQVRGADR</sequence>
<dbReference type="Pfam" id="PF01258">
    <property type="entry name" value="zf-dskA_traR"/>
    <property type="match status" value="1"/>
</dbReference>
<dbReference type="InterPro" id="IPR000962">
    <property type="entry name" value="Znf_DskA_TraR"/>
</dbReference>
<evidence type="ECO:0000256" key="1">
    <source>
        <dbReference type="ARBA" id="ARBA00022723"/>
    </source>
</evidence>
<reference evidence="6 7" key="1">
    <citation type="submission" date="2023-05" db="EMBL/GenBank/DDBJ databases">
        <title>Draft genome sequence of Streptomyces sp. B-S-A6 isolated from a cave soil in Thailand.</title>
        <authorList>
            <person name="Chamroensaksri N."/>
            <person name="Muangham S."/>
        </authorList>
    </citation>
    <scope>NUCLEOTIDE SEQUENCE [LARGE SCALE GENOMIC DNA]</scope>
    <source>
        <strain evidence="6 7">B-S-A6</strain>
    </source>
</reference>
<protein>
    <submittedName>
        <fullName evidence="6">TraR/DksA C4-type zinc finger protein</fullName>
    </submittedName>
</protein>
<dbReference type="EMBL" id="JASCIQ010000056">
    <property type="protein sequence ID" value="MDI3408966.1"/>
    <property type="molecule type" value="Genomic_DNA"/>
</dbReference>